<protein>
    <recommendedName>
        <fullName evidence="3">DUF3231 family protein</fullName>
    </recommendedName>
</protein>
<dbReference type="EMBL" id="FOXX01000003">
    <property type="protein sequence ID" value="SFQ48591.1"/>
    <property type="molecule type" value="Genomic_DNA"/>
</dbReference>
<sequence length="340" mass="38262">MEGKKVYLTSAEIASLWTAYMNDSMSKCILGHMLKHIEDEDIKPAIRYAYDISSQHLKQLVEIFNEENYAIPNGFTSQDVNEEAPWLYTDIFCLDYVNFMARVGMITYSGAISMSSRGDIRHYFTTALTETSGLYNMTTDIALSKGVFNRHPYIQVPKESSYINSKKYLSGLNPFSSKRPLNAVEISHLFMNIVTNVIGVQLCLSFGQTSSSKEIQQYMQRGKEISNKHIKVFADTLLDDDIPTPRLPDMGVSNSTTPTFSDKLLMFQMSLLSAAGTGNYATGAAASQRSDLALNYERLSLEIGQFAKKGADIMIKHNWLEQPPGIEDRDMLVSNKERQE</sequence>
<evidence type="ECO:0008006" key="3">
    <source>
        <dbReference type="Google" id="ProtNLM"/>
    </source>
</evidence>
<gene>
    <name evidence="1" type="ORF">SAMN02745910_01622</name>
</gene>
<name>A0A1I5YWD7_9BACI</name>
<reference evidence="1 2" key="1">
    <citation type="submission" date="2016-10" db="EMBL/GenBank/DDBJ databases">
        <authorList>
            <person name="Varghese N."/>
            <person name="Submissions S."/>
        </authorList>
    </citation>
    <scope>NUCLEOTIDE SEQUENCE [LARGE SCALE GENOMIC DNA]</scope>
    <source>
        <strain evidence="1 2">DSM 13796</strain>
    </source>
</reference>
<evidence type="ECO:0000313" key="1">
    <source>
        <dbReference type="EMBL" id="SFQ48591.1"/>
    </source>
</evidence>
<dbReference type="RefSeq" id="WP_061805158.1">
    <property type="nucleotide sequence ID" value="NZ_FOXX01000003.1"/>
</dbReference>
<dbReference type="InterPro" id="IPR012347">
    <property type="entry name" value="Ferritin-like"/>
</dbReference>
<dbReference type="Pfam" id="PF11553">
    <property type="entry name" value="DUF3231"/>
    <property type="match status" value="2"/>
</dbReference>
<comment type="caution">
    <text evidence="1">The sequence shown here is derived from an EMBL/GenBank/DDBJ whole genome shotgun (WGS) entry which is preliminary data.</text>
</comment>
<dbReference type="Proteomes" id="UP000182762">
    <property type="component" value="Unassembled WGS sequence"/>
</dbReference>
<dbReference type="Gene3D" id="1.20.1260.10">
    <property type="match status" value="2"/>
</dbReference>
<dbReference type="GeneID" id="93710321"/>
<keyword evidence="2" id="KW-1185">Reference proteome</keyword>
<dbReference type="InterPro" id="IPR021617">
    <property type="entry name" value="DUF3231"/>
</dbReference>
<organism evidence="1 2">
    <name type="scientific">Priestia endophytica DSM 13796</name>
    <dbReference type="NCBI Taxonomy" id="1121089"/>
    <lineage>
        <taxon>Bacteria</taxon>
        <taxon>Bacillati</taxon>
        <taxon>Bacillota</taxon>
        <taxon>Bacilli</taxon>
        <taxon>Bacillales</taxon>
        <taxon>Bacillaceae</taxon>
        <taxon>Priestia</taxon>
    </lineage>
</organism>
<proteinExistence type="predicted"/>
<evidence type="ECO:0000313" key="2">
    <source>
        <dbReference type="Proteomes" id="UP000182762"/>
    </source>
</evidence>
<accession>A0A1I5YWD7</accession>